<gene>
    <name evidence="5" type="ORF">GCM10009864_58690</name>
</gene>
<keyword evidence="6" id="KW-1185">Reference proteome</keyword>
<dbReference type="InterPro" id="IPR008978">
    <property type="entry name" value="HSP20-like_chaperone"/>
</dbReference>
<feature type="region of interest" description="Disordered" evidence="3">
    <location>
        <begin position="1"/>
        <end position="25"/>
    </location>
</feature>
<dbReference type="InterPro" id="IPR031107">
    <property type="entry name" value="Small_HSP"/>
</dbReference>
<sequence length="157" mass="17073">MRELPRHHRAGPLGEHGPGRPQPTADFQEIFDRMNHFLQAASRTPSPTGTTAFVPPADLHETEAAYVVECELPGISREDVDVEVGEHEVIVSGEVRESGQEGTLRRRGRPTGTFAYRALLPVDVQADEVTATLSHGVLTVTVPKAQAATPRHVEIQG</sequence>
<dbReference type="RefSeq" id="WP_344581593.1">
    <property type="nucleotide sequence ID" value="NZ_BAAARK010000023.1"/>
</dbReference>
<dbReference type="CDD" id="cd06464">
    <property type="entry name" value="ACD_sHsps-like"/>
    <property type="match status" value="1"/>
</dbReference>
<evidence type="ECO:0000259" key="4">
    <source>
        <dbReference type="PROSITE" id="PS01031"/>
    </source>
</evidence>
<evidence type="ECO:0000313" key="6">
    <source>
        <dbReference type="Proteomes" id="UP001500994"/>
    </source>
</evidence>
<dbReference type="Proteomes" id="UP001500994">
    <property type="component" value="Unassembled WGS sequence"/>
</dbReference>
<dbReference type="PROSITE" id="PS01031">
    <property type="entry name" value="SHSP"/>
    <property type="match status" value="1"/>
</dbReference>
<dbReference type="Pfam" id="PF00011">
    <property type="entry name" value="HSP20"/>
    <property type="match status" value="1"/>
</dbReference>
<name>A0ABN3SL56_9ACTN</name>
<feature type="domain" description="SHSP" evidence="4">
    <location>
        <begin position="48"/>
        <end position="157"/>
    </location>
</feature>
<accession>A0ABN3SL56</accession>
<evidence type="ECO:0000256" key="3">
    <source>
        <dbReference type="SAM" id="MobiDB-lite"/>
    </source>
</evidence>
<dbReference type="SUPFAM" id="SSF49764">
    <property type="entry name" value="HSP20-like chaperones"/>
    <property type="match status" value="1"/>
</dbReference>
<feature type="compositionally biased region" description="Basic residues" evidence="3">
    <location>
        <begin position="1"/>
        <end position="10"/>
    </location>
</feature>
<reference evidence="5 6" key="1">
    <citation type="journal article" date="2019" name="Int. J. Syst. Evol. Microbiol.">
        <title>The Global Catalogue of Microorganisms (GCM) 10K type strain sequencing project: providing services to taxonomists for standard genome sequencing and annotation.</title>
        <authorList>
            <consortium name="The Broad Institute Genomics Platform"/>
            <consortium name="The Broad Institute Genome Sequencing Center for Infectious Disease"/>
            <person name="Wu L."/>
            <person name="Ma J."/>
        </authorList>
    </citation>
    <scope>NUCLEOTIDE SEQUENCE [LARGE SCALE GENOMIC DNA]</scope>
    <source>
        <strain evidence="5 6">JCM 16374</strain>
    </source>
</reference>
<dbReference type="EMBL" id="BAAARK010000023">
    <property type="protein sequence ID" value="GAA2678902.1"/>
    <property type="molecule type" value="Genomic_DNA"/>
</dbReference>
<evidence type="ECO:0000256" key="2">
    <source>
        <dbReference type="RuleBase" id="RU003616"/>
    </source>
</evidence>
<dbReference type="PANTHER" id="PTHR11527">
    <property type="entry name" value="HEAT-SHOCK PROTEIN 20 FAMILY MEMBER"/>
    <property type="match status" value="1"/>
</dbReference>
<dbReference type="Gene3D" id="2.60.40.790">
    <property type="match status" value="1"/>
</dbReference>
<dbReference type="InterPro" id="IPR002068">
    <property type="entry name" value="A-crystallin/Hsp20_dom"/>
</dbReference>
<organism evidence="5 6">
    <name type="scientific">Streptomyces lunalinharesii</name>
    <dbReference type="NCBI Taxonomy" id="333384"/>
    <lineage>
        <taxon>Bacteria</taxon>
        <taxon>Bacillati</taxon>
        <taxon>Actinomycetota</taxon>
        <taxon>Actinomycetes</taxon>
        <taxon>Kitasatosporales</taxon>
        <taxon>Streptomycetaceae</taxon>
        <taxon>Streptomyces</taxon>
    </lineage>
</organism>
<evidence type="ECO:0000256" key="1">
    <source>
        <dbReference type="PROSITE-ProRule" id="PRU00285"/>
    </source>
</evidence>
<protein>
    <recommendedName>
        <fullName evidence="4">SHSP domain-containing protein</fullName>
    </recommendedName>
</protein>
<evidence type="ECO:0000313" key="5">
    <source>
        <dbReference type="EMBL" id="GAA2678902.1"/>
    </source>
</evidence>
<proteinExistence type="inferred from homology"/>
<comment type="similarity">
    <text evidence="1 2">Belongs to the small heat shock protein (HSP20) family.</text>
</comment>
<comment type="caution">
    <text evidence="5">The sequence shown here is derived from an EMBL/GenBank/DDBJ whole genome shotgun (WGS) entry which is preliminary data.</text>
</comment>